<gene>
    <name evidence="1" type="ORF">LTR37_010813</name>
</gene>
<dbReference type="Proteomes" id="UP001281147">
    <property type="component" value="Unassembled WGS sequence"/>
</dbReference>
<reference evidence="1" key="1">
    <citation type="submission" date="2023-07" db="EMBL/GenBank/DDBJ databases">
        <title>Black Yeasts Isolated from many extreme environments.</title>
        <authorList>
            <person name="Coleine C."/>
            <person name="Stajich J.E."/>
            <person name="Selbmann L."/>
        </authorList>
    </citation>
    <scope>NUCLEOTIDE SEQUENCE</scope>
    <source>
        <strain evidence="1">CCFEE 5714</strain>
    </source>
</reference>
<protein>
    <submittedName>
        <fullName evidence="1">Uncharacterized protein</fullName>
    </submittedName>
</protein>
<proteinExistence type="predicted"/>
<keyword evidence="2" id="KW-1185">Reference proteome</keyword>
<evidence type="ECO:0000313" key="1">
    <source>
        <dbReference type="EMBL" id="KAK3709592.1"/>
    </source>
</evidence>
<organism evidence="1 2">
    <name type="scientific">Vermiconidia calcicola</name>
    <dbReference type="NCBI Taxonomy" id="1690605"/>
    <lineage>
        <taxon>Eukaryota</taxon>
        <taxon>Fungi</taxon>
        <taxon>Dikarya</taxon>
        <taxon>Ascomycota</taxon>
        <taxon>Pezizomycotina</taxon>
        <taxon>Dothideomycetes</taxon>
        <taxon>Dothideomycetidae</taxon>
        <taxon>Mycosphaerellales</taxon>
        <taxon>Extremaceae</taxon>
        <taxon>Vermiconidia</taxon>
    </lineage>
</organism>
<name>A0ACC3N3Z3_9PEZI</name>
<accession>A0ACC3N3Z3</accession>
<evidence type="ECO:0000313" key="2">
    <source>
        <dbReference type="Proteomes" id="UP001281147"/>
    </source>
</evidence>
<sequence length="886" mass="100088">MASSHHSQENLGKRKRADDVKDEEEDRTLFIDDGSDEHLEPPGAKQDDDSDDDDATYDECSEDFPRCAAYHPRFLEICDRLKNMAKEAQGVLRTQTCRSKDVQDLRSRVEEVLDIPEPDRPMIGLLGDTGSGKSSLVNSLTDIPDLAGALDGGESCTYVVTLYQKALPSQGCDFSATIEYFDLPTVGKLLANCLDDWFLYYFEFDEGWTNEARQQYYRRARTCLLTFMAIFCGTNDFQTENMAAERLNRLVKKGYDREKEVGLYVNAAAKVLAPKKQDDGKYRDYLEAEDQEELRELTDPLLTESSSPEEVTLWPFVKKVNVGVRGSRILDRFTVADLPGISDTNQVRVNATYEHIDICDEIWIIGRAGRVITDNVVDGLLQRYAMINRGHVAVIATKTDENLSHQLALNMRKKGYSLGDYQQLKKASTVMGKQLKGMQTEKRKLSSKKADEKLELQEEIDSQFESQQRLESQCLGLIAQARNNHITASLQEAKQEHLPKGVTLDVFCVSNQHYAAHKNATKVSGPTLSVGMTQIPELRKFALRLAAPKILRSLEDFTKHDFSVFIKGLDLWASSELVEGRSELLSIVRSPQQSVSRNFDEYLKMVEAFVEGELVNPILKDLDIHISCAVAAQDSIKQWHHSTLRAFMKNYGKHKTTAMPEQSWNESFTATARKVIMAVREDLDEKQTALNEKLQKVVVNSVNDMMKKLHGQPAAVGLPMQIFEGAVAAQLRGIHNKFRNHNESLLDDFKAIFHNATQDREGSYFRSAMLQCYDQCIQDGGSGVQGRWMAAFRMHLTLAGDRSPFALLAKSAHKAIIRTTKARTKTVQAGVLRILRTVVQQFETMISQKNDDQTEIPVRRAIKEFLVEANPRFEEIKTDLKALKEA</sequence>
<comment type="caution">
    <text evidence="1">The sequence shown here is derived from an EMBL/GenBank/DDBJ whole genome shotgun (WGS) entry which is preliminary data.</text>
</comment>
<dbReference type="EMBL" id="JAUTXU010000091">
    <property type="protein sequence ID" value="KAK3709592.1"/>
    <property type="molecule type" value="Genomic_DNA"/>
</dbReference>